<dbReference type="Pfam" id="PF02620">
    <property type="entry name" value="YceD"/>
    <property type="match status" value="1"/>
</dbReference>
<keyword evidence="7" id="KW-1185">Reference proteome</keyword>
<name>A0A316FMC8_9GAMM</name>
<dbReference type="PANTHER" id="PTHR38099:SF1">
    <property type="entry name" value="LARGE RIBOSOMAL RNA SUBUNIT ACCUMULATION PROTEIN YCED"/>
    <property type="match status" value="1"/>
</dbReference>
<dbReference type="GO" id="GO:0005829">
    <property type="term" value="C:cytosol"/>
    <property type="evidence" value="ECO:0007669"/>
    <property type="project" value="TreeGrafter"/>
</dbReference>
<dbReference type="Proteomes" id="UP000245790">
    <property type="component" value="Unassembled WGS sequence"/>
</dbReference>
<keyword evidence="4" id="KW-0690">Ribosome biogenesis</keyword>
<comment type="function">
    <text evidence="1">Plays a role in synthesis, processing and/or stability of 23S rRNA.</text>
</comment>
<evidence type="ECO:0000313" key="7">
    <source>
        <dbReference type="Proteomes" id="UP000245790"/>
    </source>
</evidence>
<evidence type="ECO:0000256" key="3">
    <source>
        <dbReference type="ARBA" id="ARBA00015716"/>
    </source>
</evidence>
<proteinExistence type="inferred from homology"/>
<evidence type="ECO:0000313" key="6">
    <source>
        <dbReference type="EMBL" id="PWK49282.1"/>
    </source>
</evidence>
<evidence type="ECO:0000256" key="4">
    <source>
        <dbReference type="ARBA" id="ARBA00022517"/>
    </source>
</evidence>
<organism evidence="6 7">
    <name type="scientific">Pleionea mediterranea</name>
    <dbReference type="NCBI Taxonomy" id="523701"/>
    <lineage>
        <taxon>Bacteria</taxon>
        <taxon>Pseudomonadati</taxon>
        <taxon>Pseudomonadota</taxon>
        <taxon>Gammaproteobacteria</taxon>
        <taxon>Oceanospirillales</taxon>
        <taxon>Pleioneaceae</taxon>
        <taxon>Pleionea</taxon>
    </lineage>
</organism>
<dbReference type="OrthoDB" id="9786771at2"/>
<comment type="similarity">
    <text evidence="2">Belongs to the DUF177 domain family.</text>
</comment>
<accession>A0A316FMC8</accession>
<reference evidence="6 7" key="1">
    <citation type="submission" date="2018-05" db="EMBL/GenBank/DDBJ databases">
        <title>Genomic Encyclopedia of Type Strains, Phase IV (KMG-IV): sequencing the most valuable type-strain genomes for metagenomic binning, comparative biology and taxonomic classification.</title>
        <authorList>
            <person name="Goeker M."/>
        </authorList>
    </citation>
    <scope>NUCLEOTIDE SEQUENCE [LARGE SCALE GENOMIC DNA]</scope>
    <source>
        <strain evidence="6 7">DSM 25350</strain>
    </source>
</reference>
<evidence type="ECO:0000256" key="5">
    <source>
        <dbReference type="ARBA" id="ARBA00031841"/>
    </source>
</evidence>
<evidence type="ECO:0000256" key="2">
    <source>
        <dbReference type="ARBA" id="ARBA00010740"/>
    </source>
</evidence>
<dbReference type="GO" id="GO:0042254">
    <property type="term" value="P:ribosome biogenesis"/>
    <property type="evidence" value="ECO:0007669"/>
    <property type="project" value="UniProtKB-KW"/>
</dbReference>
<comment type="caution">
    <text evidence="6">The sequence shown here is derived from an EMBL/GenBank/DDBJ whole genome shotgun (WGS) entry which is preliminary data.</text>
</comment>
<sequence>MKKADVLWSINPFKLAENAASTERTIAVSQLERFVKSLANDNGSIQAVVTGLIDEDRRKLLKCRLTGEVNMTCQTSFKVLPVTIEREVTFCPVMSEEAIAAVPDEYEAFLYDTEELDLVNLIEDELILSLPLAVYSPDSPEQLRFGPEIVEQEEKKPNPFAVLAQLKQNSEE</sequence>
<dbReference type="PANTHER" id="PTHR38099">
    <property type="entry name" value="LARGE RIBOSOMAL RNA SUBUNIT ACCUMULATION PROTEIN YCED"/>
    <property type="match status" value="1"/>
</dbReference>
<evidence type="ECO:0000256" key="1">
    <source>
        <dbReference type="ARBA" id="ARBA00002868"/>
    </source>
</evidence>
<dbReference type="EMBL" id="QGGU01000008">
    <property type="protein sequence ID" value="PWK49282.1"/>
    <property type="molecule type" value="Genomic_DNA"/>
</dbReference>
<dbReference type="RefSeq" id="WP_109764074.1">
    <property type="nucleotide sequence ID" value="NZ_QGGU01000008.1"/>
</dbReference>
<dbReference type="InterPro" id="IPR003772">
    <property type="entry name" value="YceD"/>
</dbReference>
<protein>
    <recommendedName>
        <fullName evidence="3">Large ribosomal RNA subunit accumulation protein YceD</fullName>
    </recommendedName>
    <alternativeName>
        <fullName evidence="5">23S rRNA accumulation protein YceD</fullName>
    </alternativeName>
</protein>
<dbReference type="AlphaFoldDB" id="A0A316FMC8"/>
<gene>
    <name evidence="6" type="ORF">C8D97_108192</name>
</gene>
<dbReference type="InterPro" id="IPR039255">
    <property type="entry name" value="YceD_bac"/>
</dbReference>